<keyword evidence="1" id="KW-0472">Membrane</keyword>
<feature type="non-terminal residue" evidence="2">
    <location>
        <position position="1"/>
    </location>
</feature>
<keyword evidence="1" id="KW-1133">Transmembrane helix</keyword>
<feature type="transmembrane region" description="Helical" evidence="1">
    <location>
        <begin position="176"/>
        <end position="202"/>
    </location>
</feature>
<feature type="transmembrane region" description="Helical" evidence="1">
    <location>
        <begin position="65"/>
        <end position="83"/>
    </location>
</feature>
<proteinExistence type="predicted"/>
<gene>
    <name evidence="2" type="ORF">METZ01_LOCUS112057</name>
</gene>
<evidence type="ECO:0008006" key="3">
    <source>
        <dbReference type="Google" id="ProtNLM"/>
    </source>
</evidence>
<sequence length="308" mass="35729">VFIISLILGNLYVGGDNNGYRAIYNGIAGLDIINSYYLYNYVITTSEFVHFIFVWIASNLGIDRIFFLSMCNTLFAGIIIKIFDNLKVNFLVTSFFILTNYYLYVLLFAGERLKFGFIFFLLFFLYRKKYALSFFLFGLSIFSHLQMLILCSGRALQLFINEVKPLLFKLQFKWSLLLMLPIIVLALLTINAPQISGLPYLVYKVTAYGGDRSLFDFLRMTIFFLIALYYTKDRSETLIYFLPLFIAVYFVGGDRMNMIGYMFCLYYCLPYRAGLNLGVLITNLYFLYANIDFVSKIILYGNGFPPQP</sequence>
<feature type="transmembrane region" description="Helical" evidence="1">
    <location>
        <begin position="132"/>
        <end position="156"/>
    </location>
</feature>
<feature type="transmembrane region" description="Helical" evidence="1">
    <location>
        <begin position="237"/>
        <end position="252"/>
    </location>
</feature>
<protein>
    <recommendedName>
        <fullName evidence="3">EpsG family protein</fullName>
    </recommendedName>
</protein>
<accession>A0A381X4Q4</accession>
<name>A0A381X4Q4_9ZZZZ</name>
<dbReference type="AlphaFoldDB" id="A0A381X4Q4"/>
<feature type="transmembrane region" description="Helical" evidence="1">
    <location>
        <begin position="38"/>
        <end position="58"/>
    </location>
</feature>
<dbReference type="EMBL" id="UINC01013753">
    <property type="protein sequence ID" value="SVA59203.1"/>
    <property type="molecule type" value="Genomic_DNA"/>
</dbReference>
<feature type="transmembrane region" description="Helical" evidence="1">
    <location>
        <begin position="264"/>
        <end position="288"/>
    </location>
</feature>
<feature type="transmembrane region" description="Helical" evidence="1">
    <location>
        <begin position="214"/>
        <end position="231"/>
    </location>
</feature>
<evidence type="ECO:0000256" key="1">
    <source>
        <dbReference type="SAM" id="Phobius"/>
    </source>
</evidence>
<evidence type="ECO:0000313" key="2">
    <source>
        <dbReference type="EMBL" id="SVA59203.1"/>
    </source>
</evidence>
<reference evidence="2" key="1">
    <citation type="submission" date="2018-05" db="EMBL/GenBank/DDBJ databases">
        <authorList>
            <person name="Lanie J.A."/>
            <person name="Ng W.-L."/>
            <person name="Kazmierczak K.M."/>
            <person name="Andrzejewski T.M."/>
            <person name="Davidsen T.M."/>
            <person name="Wayne K.J."/>
            <person name="Tettelin H."/>
            <person name="Glass J.I."/>
            <person name="Rusch D."/>
            <person name="Podicherti R."/>
            <person name="Tsui H.-C.T."/>
            <person name="Winkler M.E."/>
        </authorList>
    </citation>
    <scope>NUCLEOTIDE SEQUENCE</scope>
</reference>
<organism evidence="2">
    <name type="scientific">marine metagenome</name>
    <dbReference type="NCBI Taxonomy" id="408172"/>
    <lineage>
        <taxon>unclassified sequences</taxon>
        <taxon>metagenomes</taxon>
        <taxon>ecological metagenomes</taxon>
    </lineage>
</organism>
<keyword evidence="1" id="KW-0812">Transmembrane</keyword>